<evidence type="ECO:0000256" key="1">
    <source>
        <dbReference type="SAM" id="Phobius"/>
    </source>
</evidence>
<evidence type="ECO:0000259" key="2">
    <source>
        <dbReference type="Pfam" id="PF14242"/>
    </source>
</evidence>
<dbReference type="Pfam" id="PF14242">
    <property type="entry name" value="DUF4342"/>
    <property type="match status" value="1"/>
</dbReference>
<keyword evidence="1" id="KW-0812">Transmembrane</keyword>
<gene>
    <name evidence="3" type="ORF">CKO42_10935</name>
</gene>
<evidence type="ECO:0000313" key="3">
    <source>
        <dbReference type="EMBL" id="MBK1618937.1"/>
    </source>
</evidence>
<dbReference type="EMBL" id="NRRY01000015">
    <property type="protein sequence ID" value="MBK1618937.1"/>
    <property type="molecule type" value="Genomic_DNA"/>
</dbReference>
<keyword evidence="1" id="KW-1133">Transmembrane helix</keyword>
<keyword evidence="1" id="KW-0472">Membrane</keyword>
<keyword evidence="4" id="KW-1185">Reference proteome</keyword>
<name>A0A9X0W8T1_9GAMM</name>
<sequence length="105" mass="11208">MSKDPYEPRRGLSERVTVAGSELVDYVKQLVAEGNVRRLIIRKPGGATLLEIPLTAGVAVGGALTLLAPIIAALGAMAALITKFEIDIQRSDEQTEDKNDPNVLP</sequence>
<organism evidence="3 4">
    <name type="scientific">Lamprobacter modestohalophilus</name>
    <dbReference type="NCBI Taxonomy" id="1064514"/>
    <lineage>
        <taxon>Bacteria</taxon>
        <taxon>Pseudomonadati</taxon>
        <taxon>Pseudomonadota</taxon>
        <taxon>Gammaproteobacteria</taxon>
        <taxon>Chromatiales</taxon>
        <taxon>Chromatiaceae</taxon>
        <taxon>Lamprobacter</taxon>
    </lineage>
</organism>
<dbReference type="RefSeq" id="WP_200243570.1">
    <property type="nucleotide sequence ID" value="NZ_NRRY01000015.1"/>
</dbReference>
<protein>
    <recommendedName>
        <fullName evidence="2">DUF4342 domain-containing protein</fullName>
    </recommendedName>
</protein>
<dbReference type="Proteomes" id="UP001138768">
    <property type="component" value="Unassembled WGS sequence"/>
</dbReference>
<accession>A0A9X0W8T1</accession>
<comment type="caution">
    <text evidence="3">The sequence shown here is derived from an EMBL/GenBank/DDBJ whole genome shotgun (WGS) entry which is preliminary data.</text>
</comment>
<evidence type="ECO:0000313" key="4">
    <source>
        <dbReference type="Proteomes" id="UP001138768"/>
    </source>
</evidence>
<feature type="transmembrane region" description="Helical" evidence="1">
    <location>
        <begin position="58"/>
        <end position="81"/>
    </location>
</feature>
<dbReference type="AlphaFoldDB" id="A0A9X0W8T1"/>
<reference evidence="3 4" key="1">
    <citation type="journal article" date="2020" name="Microorganisms">
        <title>Osmotic Adaptation and Compatible Solute Biosynthesis of Phototrophic Bacteria as Revealed from Genome Analyses.</title>
        <authorList>
            <person name="Imhoff J.F."/>
            <person name="Rahn T."/>
            <person name="Kunzel S."/>
            <person name="Keller A."/>
            <person name="Neulinger S.C."/>
        </authorList>
    </citation>
    <scope>NUCLEOTIDE SEQUENCE [LARGE SCALE GENOMIC DNA]</scope>
    <source>
        <strain evidence="3 4">DSM 25653</strain>
    </source>
</reference>
<proteinExistence type="predicted"/>
<feature type="domain" description="DUF4342" evidence="2">
    <location>
        <begin position="12"/>
        <end position="90"/>
    </location>
</feature>
<dbReference type="InterPro" id="IPR025642">
    <property type="entry name" value="DUF4342"/>
</dbReference>